<dbReference type="InterPro" id="IPR016171">
    <property type="entry name" value="Vanillyl_alc_oxidase_C-sub2"/>
</dbReference>
<evidence type="ECO:0000256" key="2">
    <source>
        <dbReference type="ARBA" id="ARBA00008000"/>
    </source>
</evidence>
<dbReference type="Proteomes" id="UP000216947">
    <property type="component" value="Unassembled WGS sequence"/>
</dbReference>
<evidence type="ECO:0000256" key="3">
    <source>
        <dbReference type="ARBA" id="ARBA00022630"/>
    </source>
</evidence>
<evidence type="ECO:0000256" key="4">
    <source>
        <dbReference type="ARBA" id="ARBA00022827"/>
    </source>
</evidence>
<dbReference type="PANTHER" id="PTHR43716">
    <property type="entry name" value="D-2-HYDROXYGLUTARATE DEHYDROGENASE, MITOCHONDRIAL"/>
    <property type="match status" value="1"/>
</dbReference>
<dbReference type="Pfam" id="PF01565">
    <property type="entry name" value="FAD_binding_4"/>
    <property type="match status" value="1"/>
</dbReference>
<dbReference type="InterPro" id="IPR016166">
    <property type="entry name" value="FAD-bd_PCMH"/>
</dbReference>
<dbReference type="Gene3D" id="1.10.45.10">
    <property type="entry name" value="Vanillyl-alcohol Oxidase, Chain A, domain 4"/>
    <property type="match status" value="1"/>
</dbReference>
<dbReference type="Gene3D" id="3.30.70.2190">
    <property type="match status" value="1"/>
</dbReference>
<dbReference type="Gene3D" id="3.30.70.2740">
    <property type="match status" value="1"/>
</dbReference>
<sequence length="488" mass="51268">MTNMNGTVEQQHVDALIGIVGSGNCLSAGGDMTGYTVDYRGIFAGAALAVVRPANTAEVAAVVRYCARHGIPIVPQGGNTSLLGGAVPDGSGKAIVLSLVRMKTIHEVDPQNNTMTLDAGVTLHAVREAAEAAGRLFPLRIGSEGSCQIGGNISTNAGGTAVLRYGNMRELVLGLEVVLPDGEVWNGLRALRKDNTGYDLKHWFISAEGTLGIITRAVIKLFPWPAARAVAFAAVADPGQALKLLDLCKQKADTCLTAFELISAPALALSLDALGEDAPVSGDHPWYVLIELSSGQGQAQLDAMLLDTLEGAIEQALVMDAAVAANQAQAERMWLIREEISDAQTRTGGSVRCDISVPLSRIPEFVQAATEDVLREAPGARMVVYGHMGDGNVHFNPLRPESTSAADFLASHGAAITRLVDGRAAQLNGSISAEHGIGIAKRDELLHVKSRVELQLAWALKRALDPRNLMNPGKVLPPVGSLADAGTP</sequence>
<dbReference type="InterPro" id="IPR036318">
    <property type="entry name" value="FAD-bd_PCMH-like_sf"/>
</dbReference>
<name>A0A261QX40_9BORD</name>
<dbReference type="Gene3D" id="3.30.465.10">
    <property type="match status" value="1"/>
</dbReference>
<dbReference type="PROSITE" id="PS51387">
    <property type="entry name" value="FAD_PCMH"/>
    <property type="match status" value="1"/>
</dbReference>
<dbReference type="InterPro" id="IPR004113">
    <property type="entry name" value="FAD-bd_oxidored_4_C"/>
</dbReference>
<comment type="similarity">
    <text evidence="2">Belongs to the FAD-binding oxidoreductase/transferase type 4 family.</text>
</comment>
<keyword evidence="4" id="KW-0274">FAD</keyword>
<dbReference type="InterPro" id="IPR006094">
    <property type="entry name" value="Oxid_FAD_bind_N"/>
</dbReference>
<protein>
    <submittedName>
        <fullName evidence="6">Hydroxyacid dehydrogenase</fullName>
    </submittedName>
</protein>
<dbReference type="GO" id="GO:0022904">
    <property type="term" value="P:respiratory electron transport chain"/>
    <property type="evidence" value="ECO:0007669"/>
    <property type="project" value="TreeGrafter"/>
</dbReference>
<evidence type="ECO:0000313" key="6">
    <source>
        <dbReference type="EMBL" id="OZI17087.1"/>
    </source>
</evidence>
<proteinExistence type="inferred from homology"/>
<accession>A0A261QX40</accession>
<dbReference type="Gene3D" id="3.30.43.10">
    <property type="entry name" value="Uridine Diphospho-n-acetylenolpyruvylglucosamine Reductase, domain 2"/>
    <property type="match status" value="1"/>
</dbReference>
<dbReference type="SUPFAM" id="SSF55103">
    <property type="entry name" value="FAD-linked oxidases, C-terminal domain"/>
    <property type="match status" value="1"/>
</dbReference>
<evidence type="ECO:0000313" key="7">
    <source>
        <dbReference type="Proteomes" id="UP000216947"/>
    </source>
</evidence>
<dbReference type="Pfam" id="PF02913">
    <property type="entry name" value="FAD-oxidase_C"/>
    <property type="match status" value="1"/>
</dbReference>
<dbReference type="InterPro" id="IPR016167">
    <property type="entry name" value="FAD-bd_PCMH_sub1"/>
</dbReference>
<feature type="domain" description="FAD-binding PCMH-type" evidence="5">
    <location>
        <begin position="43"/>
        <end position="224"/>
    </location>
</feature>
<evidence type="ECO:0000256" key="1">
    <source>
        <dbReference type="ARBA" id="ARBA00001974"/>
    </source>
</evidence>
<keyword evidence="7" id="KW-1185">Reference proteome</keyword>
<comment type="caution">
    <text evidence="6">The sequence shown here is derived from an EMBL/GenBank/DDBJ whole genome shotgun (WGS) entry which is preliminary data.</text>
</comment>
<keyword evidence="3" id="KW-0285">Flavoprotein</keyword>
<dbReference type="SUPFAM" id="SSF56176">
    <property type="entry name" value="FAD-binding/transporter-associated domain-like"/>
    <property type="match status" value="1"/>
</dbReference>
<comment type="cofactor">
    <cofactor evidence="1">
        <name>FAD</name>
        <dbReference type="ChEBI" id="CHEBI:57692"/>
    </cofactor>
</comment>
<dbReference type="EMBL" id="NEVK01000007">
    <property type="protein sequence ID" value="OZI17087.1"/>
    <property type="molecule type" value="Genomic_DNA"/>
</dbReference>
<dbReference type="InterPro" id="IPR016169">
    <property type="entry name" value="FAD-bd_PCMH_sub2"/>
</dbReference>
<dbReference type="AlphaFoldDB" id="A0A261QX40"/>
<organism evidence="6 7">
    <name type="scientific">Bordetella genomosp. 7</name>
    <dbReference type="NCBI Taxonomy" id="1416805"/>
    <lineage>
        <taxon>Bacteria</taxon>
        <taxon>Pseudomonadati</taxon>
        <taxon>Pseudomonadota</taxon>
        <taxon>Betaproteobacteria</taxon>
        <taxon>Burkholderiales</taxon>
        <taxon>Alcaligenaceae</taxon>
        <taxon>Bordetella</taxon>
    </lineage>
</organism>
<dbReference type="PANTHER" id="PTHR43716:SF2">
    <property type="entry name" value="BLL6224 PROTEIN"/>
    <property type="match status" value="1"/>
</dbReference>
<dbReference type="InterPro" id="IPR051264">
    <property type="entry name" value="FAD-oxidored/transferase_4"/>
</dbReference>
<dbReference type="FunFam" id="1.10.45.10:FF:000001">
    <property type="entry name" value="D-lactate dehydrogenase mitochondrial"/>
    <property type="match status" value="1"/>
</dbReference>
<evidence type="ECO:0000259" key="5">
    <source>
        <dbReference type="PROSITE" id="PS51387"/>
    </source>
</evidence>
<dbReference type="GO" id="GO:0071949">
    <property type="term" value="F:FAD binding"/>
    <property type="evidence" value="ECO:0007669"/>
    <property type="project" value="InterPro"/>
</dbReference>
<gene>
    <name evidence="6" type="ORF">CAL19_14655</name>
</gene>
<dbReference type="InterPro" id="IPR016164">
    <property type="entry name" value="FAD-linked_Oxase-like_C"/>
</dbReference>
<dbReference type="GO" id="GO:0003824">
    <property type="term" value="F:catalytic activity"/>
    <property type="evidence" value="ECO:0007669"/>
    <property type="project" value="InterPro"/>
</dbReference>
<reference evidence="7" key="1">
    <citation type="submission" date="2017-05" db="EMBL/GenBank/DDBJ databases">
        <title>Complete and WGS of Bordetella genogroups.</title>
        <authorList>
            <person name="Spilker T."/>
            <person name="Lipuma J."/>
        </authorList>
    </citation>
    <scope>NUCLEOTIDE SEQUENCE [LARGE SCALE GENOMIC DNA]</scope>
    <source>
        <strain evidence="7">AU18089</strain>
    </source>
</reference>